<name>A0A072NG57_SCHAZ</name>
<comment type="caution">
    <text evidence="19">The sequence shown here is derived from an EMBL/GenBank/DDBJ whole genome shotgun (WGS) entry which is preliminary data.</text>
</comment>
<dbReference type="PRINTS" id="PR00368">
    <property type="entry name" value="FADPNR"/>
</dbReference>
<keyword evidence="5" id="KW-0963">Cytoplasm</keyword>
<proteinExistence type="inferred from homology"/>
<dbReference type="GO" id="GO:0006103">
    <property type="term" value="P:2-oxoglutarate metabolic process"/>
    <property type="evidence" value="ECO:0007669"/>
    <property type="project" value="TreeGrafter"/>
</dbReference>
<dbReference type="GO" id="GO:0050660">
    <property type="term" value="F:flavin adenine dinucleotide binding"/>
    <property type="evidence" value="ECO:0007669"/>
    <property type="project" value="InterPro"/>
</dbReference>
<evidence type="ECO:0000256" key="15">
    <source>
        <dbReference type="PIRSR" id="PIRSR000350-4"/>
    </source>
</evidence>
<evidence type="ECO:0000256" key="11">
    <source>
        <dbReference type="ARBA" id="ARBA00023284"/>
    </source>
</evidence>
<keyword evidence="6 16" id="KW-0285">Flavoprotein</keyword>
<dbReference type="GO" id="GO:0004148">
    <property type="term" value="F:dihydrolipoyl dehydrogenase (NADH) activity"/>
    <property type="evidence" value="ECO:0007669"/>
    <property type="project" value="UniProtKB-EC"/>
</dbReference>
<keyword evidence="7 14" id="KW-0274">FAD</keyword>
<dbReference type="PROSITE" id="PS00076">
    <property type="entry name" value="PYRIDINE_REDOX_1"/>
    <property type="match status" value="1"/>
</dbReference>
<keyword evidence="8 16" id="KW-0560">Oxidoreductase</keyword>
<keyword evidence="11 16" id="KW-0676">Redox-active center</keyword>
<reference evidence="19 20" key="1">
    <citation type="submission" date="2014-04" db="EMBL/GenBank/DDBJ databases">
        <title>Draft genome sequence of Bacillus azotoformans MEV2011, a (co-) denitrifying strain unable to grow in the presence of oxygen.</title>
        <authorList>
            <person name="Nielsen M."/>
            <person name="Schreiber L."/>
            <person name="Finster K."/>
            <person name="Schramm A."/>
        </authorList>
    </citation>
    <scope>NUCLEOTIDE SEQUENCE [LARGE SCALE GENOMIC DNA]</scope>
    <source>
        <strain evidence="19 20">MEV2011</strain>
    </source>
</reference>
<comment type="miscellaneous">
    <text evidence="16">The active site is a redox-active disulfide bond.</text>
</comment>
<dbReference type="SUPFAM" id="SSF51905">
    <property type="entry name" value="FAD/NAD(P)-binding domain"/>
    <property type="match status" value="1"/>
</dbReference>
<dbReference type="PANTHER" id="PTHR22912">
    <property type="entry name" value="DISULFIDE OXIDOREDUCTASE"/>
    <property type="match status" value="1"/>
</dbReference>
<feature type="binding site" evidence="14">
    <location>
        <begin position="147"/>
        <end position="149"/>
    </location>
    <ligand>
        <name>FAD</name>
        <dbReference type="ChEBI" id="CHEBI:57692"/>
    </ligand>
</feature>
<comment type="cofactor">
    <cofactor evidence="14 16">
        <name>FAD</name>
        <dbReference type="ChEBI" id="CHEBI:57692"/>
    </cofactor>
    <text evidence="14 16">Binds 1 FAD per subunit.</text>
</comment>
<evidence type="ECO:0000256" key="12">
    <source>
        <dbReference type="ARBA" id="ARBA00049187"/>
    </source>
</evidence>
<dbReference type="Pfam" id="PF07992">
    <property type="entry name" value="Pyr_redox_2"/>
    <property type="match status" value="1"/>
</dbReference>
<dbReference type="GO" id="GO:0005737">
    <property type="term" value="C:cytoplasm"/>
    <property type="evidence" value="ECO:0007669"/>
    <property type="project" value="UniProtKB-SubCell"/>
</dbReference>
<evidence type="ECO:0000256" key="7">
    <source>
        <dbReference type="ARBA" id="ARBA00022827"/>
    </source>
</evidence>
<feature type="binding site" evidence="14">
    <location>
        <begin position="183"/>
        <end position="190"/>
    </location>
    <ligand>
        <name>NAD(+)</name>
        <dbReference type="ChEBI" id="CHEBI:57540"/>
    </ligand>
</feature>
<dbReference type="Proteomes" id="UP000027936">
    <property type="component" value="Unassembled WGS sequence"/>
</dbReference>
<dbReference type="Pfam" id="PF02852">
    <property type="entry name" value="Pyr_redox_dim"/>
    <property type="match status" value="1"/>
</dbReference>
<dbReference type="InterPro" id="IPR006258">
    <property type="entry name" value="Lipoamide_DH"/>
</dbReference>
<comment type="subcellular location">
    <subcellularLocation>
        <location evidence="1">Cytoplasm</location>
    </subcellularLocation>
</comment>
<evidence type="ECO:0000313" key="19">
    <source>
        <dbReference type="EMBL" id="KEF36526.1"/>
    </source>
</evidence>
<accession>A0A072NG57</accession>
<keyword evidence="9 14" id="KW-0520">NAD</keyword>
<dbReference type="OrthoDB" id="9800167at2"/>
<evidence type="ECO:0000259" key="17">
    <source>
        <dbReference type="Pfam" id="PF02852"/>
    </source>
</evidence>
<dbReference type="FunFam" id="3.30.390.30:FF:000001">
    <property type="entry name" value="Dihydrolipoyl dehydrogenase"/>
    <property type="match status" value="1"/>
</dbReference>
<dbReference type="PANTHER" id="PTHR22912:SF160">
    <property type="entry name" value="DIHYDROLIPOYL DEHYDROGENASE"/>
    <property type="match status" value="1"/>
</dbReference>
<evidence type="ECO:0000256" key="8">
    <source>
        <dbReference type="ARBA" id="ARBA00023002"/>
    </source>
</evidence>
<evidence type="ECO:0000256" key="4">
    <source>
        <dbReference type="ARBA" id="ARBA00016961"/>
    </source>
</evidence>
<evidence type="ECO:0000256" key="9">
    <source>
        <dbReference type="ARBA" id="ARBA00023027"/>
    </source>
</evidence>
<dbReference type="InterPro" id="IPR023753">
    <property type="entry name" value="FAD/NAD-binding_dom"/>
</dbReference>
<evidence type="ECO:0000256" key="2">
    <source>
        <dbReference type="ARBA" id="ARBA00007532"/>
    </source>
</evidence>
<dbReference type="InterPro" id="IPR050151">
    <property type="entry name" value="Class-I_Pyr_Nuc-Dis_Oxidored"/>
</dbReference>
<feature type="binding site" evidence="14">
    <location>
        <position position="315"/>
    </location>
    <ligand>
        <name>FAD</name>
        <dbReference type="ChEBI" id="CHEBI:57692"/>
    </ligand>
</feature>
<dbReference type="PRINTS" id="PR00411">
    <property type="entry name" value="PNDRDTASEI"/>
</dbReference>
<keyword evidence="14" id="KW-0547">Nucleotide-binding</keyword>
<dbReference type="Gene3D" id="3.30.390.30">
    <property type="match status" value="1"/>
</dbReference>
<dbReference type="SUPFAM" id="SSF55424">
    <property type="entry name" value="FAD/NAD-linked reductases, dimerisation (C-terminal) domain"/>
    <property type="match status" value="1"/>
</dbReference>
<dbReference type="NCBIfam" id="TIGR01350">
    <property type="entry name" value="lipoamide_DH"/>
    <property type="match status" value="1"/>
</dbReference>
<protein>
    <recommendedName>
        <fullName evidence="4 16">Dihydrolipoyl dehydrogenase</fullName>
        <ecNumber evidence="3 16">1.8.1.4</ecNumber>
    </recommendedName>
</protein>
<evidence type="ECO:0000256" key="3">
    <source>
        <dbReference type="ARBA" id="ARBA00012608"/>
    </source>
</evidence>
<evidence type="ECO:0000259" key="18">
    <source>
        <dbReference type="Pfam" id="PF07992"/>
    </source>
</evidence>
<dbReference type="InterPro" id="IPR036188">
    <property type="entry name" value="FAD/NAD-bd_sf"/>
</dbReference>
<feature type="active site" description="Proton acceptor" evidence="13">
    <location>
        <position position="447"/>
    </location>
</feature>
<dbReference type="PATRIC" id="fig|1348973.3.peg.4100"/>
<feature type="binding site" evidence="14">
    <location>
        <position position="56"/>
    </location>
    <ligand>
        <name>FAD</name>
        <dbReference type="ChEBI" id="CHEBI:57692"/>
    </ligand>
</feature>
<feature type="binding site" evidence="14">
    <location>
        <position position="206"/>
    </location>
    <ligand>
        <name>NAD(+)</name>
        <dbReference type="ChEBI" id="CHEBI:57540"/>
    </ligand>
</feature>
<dbReference type="FunFam" id="3.50.50.60:FF:000037">
    <property type="entry name" value="Dihydrolipoyl dehydrogenase"/>
    <property type="match status" value="1"/>
</dbReference>
<evidence type="ECO:0000256" key="5">
    <source>
        <dbReference type="ARBA" id="ARBA00022490"/>
    </source>
</evidence>
<feature type="binding site" evidence="14">
    <location>
        <position position="274"/>
    </location>
    <ligand>
        <name>NAD(+)</name>
        <dbReference type="ChEBI" id="CHEBI:57540"/>
    </ligand>
</feature>
<evidence type="ECO:0000256" key="10">
    <source>
        <dbReference type="ARBA" id="ARBA00023157"/>
    </source>
</evidence>
<dbReference type="RefSeq" id="WP_035198060.1">
    <property type="nucleotide sequence ID" value="NZ_JJRY01000025.1"/>
</dbReference>
<dbReference type="AlphaFoldDB" id="A0A072NG57"/>
<organism evidence="19 20">
    <name type="scientific">Schinkia azotoformans MEV2011</name>
    <dbReference type="NCBI Taxonomy" id="1348973"/>
    <lineage>
        <taxon>Bacteria</taxon>
        <taxon>Bacillati</taxon>
        <taxon>Bacillota</taxon>
        <taxon>Bacilli</taxon>
        <taxon>Bacillales</taxon>
        <taxon>Bacillaceae</taxon>
        <taxon>Calidifontibacillus/Schinkia group</taxon>
        <taxon>Schinkia</taxon>
    </lineage>
</organism>
<evidence type="ECO:0000256" key="1">
    <source>
        <dbReference type="ARBA" id="ARBA00004496"/>
    </source>
</evidence>
<comment type="catalytic activity">
    <reaction evidence="12 16">
        <text>N(6)-[(R)-dihydrolipoyl]-L-lysyl-[protein] + NAD(+) = N(6)-[(R)-lipoyl]-L-lysyl-[protein] + NADH + H(+)</text>
        <dbReference type="Rhea" id="RHEA:15045"/>
        <dbReference type="Rhea" id="RHEA-COMP:10474"/>
        <dbReference type="Rhea" id="RHEA-COMP:10475"/>
        <dbReference type="ChEBI" id="CHEBI:15378"/>
        <dbReference type="ChEBI" id="CHEBI:57540"/>
        <dbReference type="ChEBI" id="CHEBI:57945"/>
        <dbReference type="ChEBI" id="CHEBI:83099"/>
        <dbReference type="ChEBI" id="CHEBI:83100"/>
        <dbReference type="EC" id="1.8.1.4"/>
    </reaction>
</comment>
<feature type="disulfide bond" description="Redox-active" evidence="15">
    <location>
        <begin position="47"/>
        <end position="52"/>
    </location>
</feature>
<evidence type="ECO:0000313" key="20">
    <source>
        <dbReference type="Proteomes" id="UP000027936"/>
    </source>
</evidence>
<feature type="domain" description="FAD/NAD(P)-binding" evidence="18">
    <location>
        <begin position="11"/>
        <end position="330"/>
    </location>
</feature>
<evidence type="ECO:0000256" key="6">
    <source>
        <dbReference type="ARBA" id="ARBA00022630"/>
    </source>
</evidence>
<evidence type="ECO:0000256" key="16">
    <source>
        <dbReference type="RuleBase" id="RU003692"/>
    </source>
</evidence>
<dbReference type="EC" id="1.8.1.4" evidence="3 16"/>
<comment type="similarity">
    <text evidence="2 16">Belongs to the class-I pyridine nucleotide-disulfide oxidoreductase family.</text>
</comment>
<gene>
    <name evidence="19" type="ORF">M670_04218</name>
</gene>
<dbReference type="InterPro" id="IPR001100">
    <property type="entry name" value="Pyr_nuc-diS_OxRdtase"/>
</dbReference>
<dbReference type="InterPro" id="IPR012999">
    <property type="entry name" value="Pyr_OxRdtase_I_AS"/>
</dbReference>
<feature type="domain" description="Pyridine nucleotide-disulphide oxidoreductase dimerisation" evidence="17">
    <location>
        <begin position="349"/>
        <end position="457"/>
    </location>
</feature>
<evidence type="ECO:0000256" key="13">
    <source>
        <dbReference type="PIRSR" id="PIRSR000350-2"/>
    </source>
</evidence>
<dbReference type="InterPro" id="IPR016156">
    <property type="entry name" value="FAD/NAD-linked_Rdtase_dimer_sf"/>
</dbReference>
<sequence length="470" mass="49586">MVVGDFPIETDTIVVGAGPGGYVAAIRAAQLGQKVTIVEKGNLGGVCLNVGCIPSKALISAGHRYETAKHSGDIGIHAENVTVDFTKVQEWKASVVNKLTSGVGALLKGNKVEIASGEAYFVDSNTVRVMSEKSAQTYKFKNAIIATGSKPIELPAFKFTKRVLDSTGALSLPEIPKKLIIIGGGVIGIELGTAYANFGSEITIIEGMEDILNGFEKQMISVVKKRLKNKGTVEIYTKALAKGVEESETGVKVTFEVNGEAKTVEGDYLLVTVGRKPNTVEIGLEGVGIEMTDRGLIKIDKQCRTSVNNIYAIGDIVEGPQLAHKASYEGKIAAEAIAGHPSEIDYQAIPAVVFSDPECATVGYFEKQAKDEGIDVTAAKFPFAANGRALALNESDGFMKLVTRKEDGLVIGAQIVGPNASDMIAELGLAIESGMTAEDIALTIHAHPTLGEITMEAAEVAIGSPIHIVK</sequence>
<dbReference type="EMBL" id="JJRY01000025">
    <property type="protein sequence ID" value="KEF36526.1"/>
    <property type="molecule type" value="Genomic_DNA"/>
</dbReference>
<dbReference type="Gene3D" id="3.50.50.60">
    <property type="entry name" value="FAD/NAD(P)-binding domain"/>
    <property type="match status" value="2"/>
</dbReference>
<dbReference type="PIRSF" id="PIRSF000350">
    <property type="entry name" value="Mercury_reductase_MerA"/>
    <property type="match status" value="1"/>
</dbReference>
<keyword evidence="10" id="KW-1015">Disulfide bond</keyword>
<evidence type="ECO:0000256" key="14">
    <source>
        <dbReference type="PIRSR" id="PIRSR000350-3"/>
    </source>
</evidence>
<dbReference type="InterPro" id="IPR004099">
    <property type="entry name" value="Pyr_nucl-diS_OxRdtase_dimer"/>
</dbReference>